<reference evidence="5 6" key="1">
    <citation type="submission" date="2024-07" db="EMBL/GenBank/DDBJ databases">
        <title>Molecular mechanisms and environmental adaptations of flagellar loss and biofilm growth of Rhodanobacter under environmental stress.</title>
        <authorList>
            <person name="Chen M."/>
        </authorList>
    </citation>
    <scope>NUCLEOTIDE SEQUENCE [LARGE SCALE GENOMIC DNA]</scope>
    <source>
        <strain evidence="5 6">RS22</strain>
    </source>
</reference>
<feature type="domain" description="Aldehyde dehydrogenase" evidence="4">
    <location>
        <begin position="24"/>
        <end position="473"/>
    </location>
</feature>
<dbReference type="InterPro" id="IPR016161">
    <property type="entry name" value="Ald_DH/histidinol_DH"/>
</dbReference>
<feature type="active site" evidence="2">
    <location>
        <position position="248"/>
    </location>
</feature>
<comment type="caution">
    <text evidence="5">The sequence shown here is derived from an EMBL/GenBank/DDBJ whole genome shotgun (WGS) entry which is preliminary data.</text>
</comment>
<accession>A0ABV4AN48</accession>
<evidence type="ECO:0000259" key="4">
    <source>
        <dbReference type="Pfam" id="PF00171"/>
    </source>
</evidence>
<dbReference type="Proteomes" id="UP001562159">
    <property type="component" value="Unassembled WGS sequence"/>
</dbReference>
<dbReference type="InterPro" id="IPR029510">
    <property type="entry name" value="Ald_DH_CS_GLU"/>
</dbReference>
<keyword evidence="1 3" id="KW-0560">Oxidoreductase</keyword>
<dbReference type="PROSITE" id="PS00687">
    <property type="entry name" value="ALDEHYDE_DEHYDR_GLU"/>
    <property type="match status" value="1"/>
</dbReference>
<sequence>MIETFQNYIAGEWVVGSNITIDENPSDLDSPVGKFGVVDAQRTLDAVGAAQKAQPTWAATTPQRRADVLDAIGSEILARKAELGRLLAMEEGKSLSESIGEAARAGQIFKFFAGEALRIPGEWLASTRPGVGIEITREPVGVVGIIAPWNFPLAIPAWKIAPALAYGNTVVFKPAETVPGCAWALAQIISRAGLPQGAFNLVIGSGRTVGQAILDAPGLDALSFTGSVATGNQLLRSAAQRGLKIQLEMGGKNPLIVLADADLDNAVQCAVNGAYFSTGQRCTASSRLIVESAVHDEFVERLQQKLASLKVGPALAEDTDIGPVASQQQFEQDLAYIQIGKDEGATLLWGGEQLDPGPRGYYLQPALFAAEPGHRIATEEIFGPVACVMPADGYDHALALANDTEFGLCAGICTTSLKHATHFKRHAQVGMAMVNLPTAGVDPHVAFGGRKGSSYGAREQGRYAAEFYTTVKTAYTAA</sequence>
<dbReference type="Gene3D" id="3.40.309.10">
    <property type="entry name" value="Aldehyde Dehydrogenase, Chain A, domain 2"/>
    <property type="match status" value="1"/>
</dbReference>
<evidence type="ECO:0000313" key="6">
    <source>
        <dbReference type="Proteomes" id="UP001562159"/>
    </source>
</evidence>
<dbReference type="InterPro" id="IPR016160">
    <property type="entry name" value="Ald_DH_CS_CYS"/>
</dbReference>
<proteinExistence type="inferred from homology"/>
<dbReference type="InterPro" id="IPR016162">
    <property type="entry name" value="Ald_DH_N"/>
</dbReference>
<dbReference type="InterPro" id="IPR015590">
    <property type="entry name" value="Aldehyde_DH_dom"/>
</dbReference>
<dbReference type="InterPro" id="IPR016163">
    <property type="entry name" value="Ald_DH_C"/>
</dbReference>
<organism evidence="5 6">
    <name type="scientific">Rhodanobacter humi</name>
    <dbReference type="NCBI Taxonomy" id="1888173"/>
    <lineage>
        <taxon>Bacteria</taxon>
        <taxon>Pseudomonadati</taxon>
        <taxon>Pseudomonadota</taxon>
        <taxon>Gammaproteobacteria</taxon>
        <taxon>Lysobacterales</taxon>
        <taxon>Rhodanobacteraceae</taxon>
        <taxon>Rhodanobacter</taxon>
    </lineage>
</organism>
<dbReference type="PANTHER" id="PTHR11699">
    <property type="entry name" value="ALDEHYDE DEHYDROGENASE-RELATED"/>
    <property type="match status" value="1"/>
</dbReference>
<evidence type="ECO:0000256" key="1">
    <source>
        <dbReference type="ARBA" id="ARBA00023002"/>
    </source>
</evidence>
<evidence type="ECO:0000256" key="3">
    <source>
        <dbReference type="RuleBase" id="RU003345"/>
    </source>
</evidence>
<dbReference type="PROSITE" id="PS00070">
    <property type="entry name" value="ALDEHYDE_DEHYDR_CYS"/>
    <property type="match status" value="1"/>
</dbReference>
<keyword evidence="6" id="KW-1185">Reference proteome</keyword>
<dbReference type="CDD" id="cd07097">
    <property type="entry name" value="ALDH_KGSADH-YcbD"/>
    <property type="match status" value="1"/>
</dbReference>
<dbReference type="Gene3D" id="3.40.605.10">
    <property type="entry name" value="Aldehyde Dehydrogenase, Chain A, domain 1"/>
    <property type="match status" value="1"/>
</dbReference>
<dbReference type="EMBL" id="JBGBPY010000001">
    <property type="protein sequence ID" value="MEY2181575.1"/>
    <property type="molecule type" value="Genomic_DNA"/>
</dbReference>
<name>A0ABV4AN48_9GAMM</name>
<comment type="similarity">
    <text evidence="3">Belongs to the aldehyde dehydrogenase family.</text>
</comment>
<evidence type="ECO:0000313" key="5">
    <source>
        <dbReference type="EMBL" id="MEY2181575.1"/>
    </source>
</evidence>
<dbReference type="Pfam" id="PF00171">
    <property type="entry name" value="Aldedh"/>
    <property type="match status" value="1"/>
</dbReference>
<protein>
    <submittedName>
        <fullName evidence="5">Aldehyde dehydrogenase family protein</fullName>
    </submittedName>
</protein>
<evidence type="ECO:0000256" key="2">
    <source>
        <dbReference type="PROSITE-ProRule" id="PRU10007"/>
    </source>
</evidence>
<gene>
    <name evidence="5" type="ORF">AB7878_04025</name>
</gene>
<dbReference type="SUPFAM" id="SSF53720">
    <property type="entry name" value="ALDH-like"/>
    <property type="match status" value="1"/>
</dbReference>